<name>A0A438GAT1_VITVI</name>
<organism evidence="2 3">
    <name type="scientific">Vitis vinifera</name>
    <name type="common">Grape</name>
    <dbReference type="NCBI Taxonomy" id="29760"/>
    <lineage>
        <taxon>Eukaryota</taxon>
        <taxon>Viridiplantae</taxon>
        <taxon>Streptophyta</taxon>
        <taxon>Embryophyta</taxon>
        <taxon>Tracheophyta</taxon>
        <taxon>Spermatophyta</taxon>
        <taxon>Magnoliopsida</taxon>
        <taxon>eudicotyledons</taxon>
        <taxon>Gunneridae</taxon>
        <taxon>Pentapetalae</taxon>
        <taxon>rosids</taxon>
        <taxon>Vitales</taxon>
        <taxon>Vitaceae</taxon>
        <taxon>Viteae</taxon>
        <taxon>Vitis</taxon>
    </lineage>
</organism>
<protein>
    <recommendedName>
        <fullName evidence="4">Secreted protein</fullName>
    </recommendedName>
</protein>
<sequence length="134" mass="14788">MKLLSLLSAILVLLLSVVSLHFLHSNWFFCFCFIVLELDEAWCSSEVGCFADWSNLRWSLSLQSSPVADLVVRNALIYTSDASLPFADSMAVSNGRILRVGNYSSVVQVARPFFGLSSSSCLVFIVRSLCAIKV</sequence>
<proteinExistence type="predicted"/>
<dbReference type="AlphaFoldDB" id="A0A438GAT1"/>
<dbReference type="PANTHER" id="PTHR22642:SF2">
    <property type="entry name" value="PROTEIN LONG AFTER FAR-RED 3"/>
    <property type="match status" value="1"/>
</dbReference>
<accession>A0A438GAT1</accession>
<dbReference type="Gene3D" id="2.30.40.10">
    <property type="entry name" value="Urease, subunit C, domain 1"/>
    <property type="match status" value="1"/>
</dbReference>
<dbReference type="GO" id="GO:0016810">
    <property type="term" value="F:hydrolase activity, acting on carbon-nitrogen (but not peptide) bonds"/>
    <property type="evidence" value="ECO:0007669"/>
    <property type="project" value="InterPro"/>
</dbReference>
<evidence type="ECO:0008006" key="4">
    <source>
        <dbReference type="Google" id="ProtNLM"/>
    </source>
</evidence>
<dbReference type="Proteomes" id="UP000288805">
    <property type="component" value="Unassembled WGS sequence"/>
</dbReference>
<dbReference type="EMBL" id="QGNW01000500">
    <property type="protein sequence ID" value="RVW69337.1"/>
    <property type="molecule type" value="Genomic_DNA"/>
</dbReference>
<dbReference type="PANTHER" id="PTHR22642">
    <property type="entry name" value="IMIDAZOLONEPROPIONASE"/>
    <property type="match status" value="1"/>
</dbReference>
<dbReference type="SUPFAM" id="SSF51338">
    <property type="entry name" value="Composite domain of metallo-dependent hydrolases"/>
    <property type="match status" value="1"/>
</dbReference>
<gene>
    <name evidence="2" type="ORF">CK203_054868</name>
</gene>
<comment type="caution">
    <text evidence="2">The sequence shown here is derived from an EMBL/GenBank/DDBJ whole genome shotgun (WGS) entry which is preliminary data.</text>
</comment>
<feature type="chain" id="PRO_5019338652" description="Secreted protein" evidence="1">
    <location>
        <begin position="20"/>
        <end position="134"/>
    </location>
</feature>
<evidence type="ECO:0000313" key="2">
    <source>
        <dbReference type="EMBL" id="RVW69337.1"/>
    </source>
</evidence>
<feature type="signal peptide" evidence="1">
    <location>
        <begin position="1"/>
        <end position="19"/>
    </location>
</feature>
<keyword evidence="1" id="KW-0732">Signal</keyword>
<evidence type="ECO:0000313" key="3">
    <source>
        <dbReference type="Proteomes" id="UP000288805"/>
    </source>
</evidence>
<reference evidence="2 3" key="1">
    <citation type="journal article" date="2018" name="PLoS Genet.">
        <title>Population sequencing reveals clonal diversity and ancestral inbreeding in the grapevine cultivar Chardonnay.</title>
        <authorList>
            <person name="Roach M.J."/>
            <person name="Johnson D.L."/>
            <person name="Bohlmann J."/>
            <person name="van Vuuren H.J."/>
            <person name="Jones S.J."/>
            <person name="Pretorius I.S."/>
            <person name="Schmidt S.A."/>
            <person name="Borneman A.R."/>
        </authorList>
    </citation>
    <scope>NUCLEOTIDE SEQUENCE [LARGE SCALE GENOMIC DNA]</scope>
    <source>
        <strain evidence="3">cv. Chardonnay</strain>
        <tissue evidence="2">Leaf</tissue>
    </source>
</reference>
<dbReference type="InterPro" id="IPR011059">
    <property type="entry name" value="Metal-dep_hydrolase_composite"/>
</dbReference>
<evidence type="ECO:0000256" key="1">
    <source>
        <dbReference type="SAM" id="SignalP"/>
    </source>
</evidence>